<sequence length="331" mass="37077">FSFLFADDAQSACTHHWITAEVVPSETGDGGGRPILAELQSLPADPSTMQSTTSPSSYAVQDDENQQEDSITDLCAVLKNVNFDSRPARRRLGFISDPNNRHKFWLSTRFDHLSSATTKRSFRLAETLGRRLPSQGLAEYQAPSWFDMHTRHRVELCLMLAWGVLHFSSTGWLQGNWTKDNILLVVDPSDKIRPYVTHRFESSRRNSEAPSLSPLTPLTPNRITKWTGNDALFALAVSLIEICHGETIENLAEEDEKHNGEVKTFLTALRLSCGINNRVGMRYAQAVHACLHSKVKVDATGRAVDLAEFAKCVFKDIIMPLKDLASVFEEF</sequence>
<feature type="non-terminal residue" evidence="1">
    <location>
        <position position="1"/>
    </location>
</feature>
<gene>
    <name evidence="1" type="ORF">H2198_009934</name>
</gene>
<comment type="caution">
    <text evidence="1">The sequence shown here is derived from an EMBL/GenBank/DDBJ whole genome shotgun (WGS) entry which is preliminary data.</text>
</comment>
<protein>
    <submittedName>
        <fullName evidence="1">Uncharacterized protein</fullName>
    </submittedName>
</protein>
<accession>A0ACC2ZT85</accession>
<dbReference type="Proteomes" id="UP001172386">
    <property type="component" value="Unassembled WGS sequence"/>
</dbReference>
<reference evidence="1" key="1">
    <citation type="submission" date="2022-10" db="EMBL/GenBank/DDBJ databases">
        <title>Culturing micro-colonial fungi from biological soil crusts in the Mojave desert and describing Neophaeococcomyces mojavensis, and introducing the new genera and species Taxawa tesnikishii.</title>
        <authorList>
            <person name="Kurbessoian T."/>
            <person name="Stajich J.E."/>
        </authorList>
    </citation>
    <scope>NUCLEOTIDE SEQUENCE</scope>
    <source>
        <strain evidence="1">JES_112</strain>
    </source>
</reference>
<dbReference type="EMBL" id="JAPDRQ010000310">
    <property type="protein sequence ID" value="KAJ9650779.1"/>
    <property type="molecule type" value="Genomic_DNA"/>
</dbReference>
<evidence type="ECO:0000313" key="2">
    <source>
        <dbReference type="Proteomes" id="UP001172386"/>
    </source>
</evidence>
<organism evidence="1 2">
    <name type="scientific">Neophaeococcomyces mojaviensis</name>
    <dbReference type="NCBI Taxonomy" id="3383035"/>
    <lineage>
        <taxon>Eukaryota</taxon>
        <taxon>Fungi</taxon>
        <taxon>Dikarya</taxon>
        <taxon>Ascomycota</taxon>
        <taxon>Pezizomycotina</taxon>
        <taxon>Eurotiomycetes</taxon>
        <taxon>Chaetothyriomycetidae</taxon>
        <taxon>Chaetothyriales</taxon>
        <taxon>Chaetothyriales incertae sedis</taxon>
        <taxon>Neophaeococcomyces</taxon>
    </lineage>
</organism>
<proteinExistence type="predicted"/>
<keyword evidence="2" id="KW-1185">Reference proteome</keyword>
<evidence type="ECO:0000313" key="1">
    <source>
        <dbReference type="EMBL" id="KAJ9650779.1"/>
    </source>
</evidence>
<name>A0ACC2ZT85_9EURO</name>